<accession>A0ABP9PS73</accession>
<comment type="cofactor">
    <cofactor evidence="5">
        <name>Fe(2+)</name>
        <dbReference type="ChEBI" id="CHEBI:29033"/>
    </cofactor>
    <text evidence="5">Binds 1 Fe(2+) ion per subunit.</text>
</comment>
<evidence type="ECO:0000256" key="1">
    <source>
        <dbReference type="ARBA" id="ARBA00006787"/>
    </source>
</evidence>
<keyword evidence="7" id="KW-1185">Reference proteome</keyword>
<keyword evidence="2 5" id="KW-0479">Metal-binding</keyword>
<gene>
    <name evidence="6" type="ORF">GCM10023321_16050</name>
</gene>
<evidence type="ECO:0000313" key="6">
    <source>
        <dbReference type="EMBL" id="GAA5150519.1"/>
    </source>
</evidence>
<keyword evidence="4 5" id="KW-0408">Iron</keyword>
<keyword evidence="3 5" id="KW-0560">Oxidoreductase</keyword>
<evidence type="ECO:0000256" key="3">
    <source>
        <dbReference type="ARBA" id="ARBA00023002"/>
    </source>
</evidence>
<evidence type="ECO:0000256" key="4">
    <source>
        <dbReference type="ARBA" id="ARBA00023004"/>
    </source>
</evidence>
<organism evidence="6 7">
    <name type="scientific">Pseudonocardia eucalypti</name>
    <dbReference type="NCBI Taxonomy" id="648755"/>
    <lineage>
        <taxon>Bacteria</taxon>
        <taxon>Bacillati</taxon>
        <taxon>Actinomycetota</taxon>
        <taxon>Actinomycetes</taxon>
        <taxon>Pseudonocardiales</taxon>
        <taxon>Pseudonocardiaceae</taxon>
        <taxon>Pseudonocardia</taxon>
    </lineage>
</organism>
<dbReference type="InterPro" id="IPR004294">
    <property type="entry name" value="Carotenoid_Oase"/>
</dbReference>
<comment type="similarity">
    <text evidence="1 5">Belongs to the carotenoid oxygenase family.</text>
</comment>
<dbReference type="EMBL" id="BAABJP010000007">
    <property type="protein sequence ID" value="GAA5150519.1"/>
    <property type="molecule type" value="Genomic_DNA"/>
</dbReference>
<keyword evidence="5" id="KW-0223">Dioxygenase</keyword>
<reference evidence="7" key="1">
    <citation type="journal article" date="2019" name="Int. J. Syst. Evol. Microbiol.">
        <title>The Global Catalogue of Microorganisms (GCM) 10K type strain sequencing project: providing services to taxonomists for standard genome sequencing and annotation.</title>
        <authorList>
            <consortium name="The Broad Institute Genomics Platform"/>
            <consortium name="The Broad Institute Genome Sequencing Center for Infectious Disease"/>
            <person name="Wu L."/>
            <person name="Ma J."/>
        </authorList>
    </citation>
    <scope>NUCLEOTIDE SEQUENCE [LARGE SCALE GENOMIC DNA]</scope>
    <source>
        <strain evidence="7">JCM 18303</strain>
    </source>
</reference>
<dbReference type="RefSeq" id="WP_345702656.1">
    <property type="nucleotide sequence ID" value="NZ_BAABJP010000007.1"/>
</dbReference>
<dbReference type="EC" id="1.13.11.-" evidence="5"/>
<evidence type="ECO:0000256" key="5">
    <source>
        <dbReference type="RuleBase" id="RU364048"/>
    </source>
</evidence>
<dbReference type="PANTHER" id="PTHR10543:SF89">
    <property type="entry name" value="CAROTENOID 9,10(9',10')-CLEAVAGE DIOXYGENASE 1"/>
    <property type="match status" value="1"/>
</dbReference>
<name>A0ABP9PS73_9PSEU</name>
<dbReference type="Proteomes" id="UP001428817">
    <property type="component" value="Unassembled WGS sequence"/>
</dbReference>
<evidence type="ECO:0000313" key="7">
    <source>
        <dbReference type="Proteomes" id="UP001428817"/>
    </source>
</evidence>
<dbReference type="PANTHER" id="PTHR10543">
    <property type="entry name" value="BETA-CAROTENE DIOXYGENASE"/>
    <property type="match status" value="1"/>
</dbReference>
<sequence length="498" mass="54462">MEALYNTVLLEATMPDFPSDYVAPAAREETVASLRVTGTIPEHLDGRYVRTGPNPLPGQFDPANYSIFGLTGDGMVHGVRLRDGNAEWYRSRWVRAPHVSRLLSEKPVTDSGRPTFIAPNTGVFGHAGRTLVVAEGGGPPYELTDELETVGPCDFGGTLPGGFTGHPKVDPATGELHAVTYGFTGPSKARYVVVSANGRVRKAEEIDVPGRPLLHDIALTENYVVLFDTPLVLDPELLMRRMAPRWLPGAALAFAARFEPPSAIARPLVHRLPRPKTGQLPLRWDARHPARIGLVPRNGPAAVRWFDIDPCYVFHTLNAYEEDGAVVCDAVRIEGPPPGKPEYDVREVLDVGQPRLNRWTVDLTTGAVKESLLNERTQEFPMVDPRRIGRKHTYGYTVAFEQNGPDDLAGSVLRYDLGADKTSELPLPPGHLPGEFSAIPASPDAPEQDGLLMGFTYDRANGVSNLLIVEASTLTRLAEVHLPARVPFLFHGNWLPAN</sequence>
<comment type="caution">
    <text evidence="6">The sequence shown here is derived from an EMBL/GenBank/DDBJ whole genome shotgun (WGS) entry which is preliminary data.</text>
</comment>
<protein>
    <recommendedName>
        <fullName evidence="5">Dioxygenase</fullName>
        <ecNumber evidence="5">1.13.11.-</ecNumber>
    </recommendedName>
</protein>
<proteinExistence type="inferred from homology"/>
<evidence type="ECO:0000256" key="2">
    <source>
        <dbReference type="ARBA" id="ARBA00022723"/>
    </source>
</evidence>
<dbReference type="Pfam" id="PF03055">
    <property type="entry name" value="RPE65"/>
    <property type="match status" value="1"/>
</dbReference>